<keyword evidence="2" id="KW-1185">Reference proteome</keyword>
<organism evidence="1 2">
    <name type="scientific">Alcanivorax dieselolei (strain DSM 16502 / CGMCC 1.3690 / MCCC 1A00001 / B-5)</name>
    <name type="common">Alloalcanivorax dieselolei</name>
    <dbReference type="NCBI Taxonomy" id="930169"/>
    <lineage>
        <taxon>Bacteria</taxon>
        <taxon>Pseudomonadati</taxon>
        <taxon>Pseudomonadota</taxon>
        <taxon>Gammaproteobacteria</taxon>
        <taxon>Oceanospirillales</taxon>
        <taxon>Alcanivoracaceae</taxon>
        <taxon>Alloalcanivorax</taxon>
    </lineage>
</organism>
<dbReference type="KEGG" id="adi:B5T_01489"/>
<evidence type="ECO:0000313" key="2">
    <source>
        <dbReference type="Proteomes" id="UP000006286"/>
    </source>
</evidence>
<dbReference type="AlphaFoldDB" id="K0CBF5"/>
<dbReference type="RefSeq" id="WP_014993846.1">
    <property type="nucleotide sequence ID" value="NC_018691.1"/>
</dbReference>
<evidence type="ECO:0000313" key="1">
    <source>
        <dbReference type="EMBL" id="AFT69770.1"/>
    </source>
</evidence>
<dbReference type="Proteomes" id="UP000006286">
    <property type="component" value="Chromosome"/>
</dbReference>
<reference evidence="1 2" key="1">
    <citation type="journal article" date="2012" name="J. Bacteriol.">
        <title>Complete genome sequence of Alcanivorax dieselolei type strain B5.</title>
        <authorList>
            <person name="Lai Q."/>
            <person name="Li W."/>
            <person name="Shao Z."/>
        </authorList>
    </citation>
    <scope>NUCLEOTIDE SEQUENCE [LARGE SCALE GENOMIC DNA]</scope>
    <source>
        <strain evidence="2">DSM 16502 / CGMCC 1.3690 / B-5</strain>
    </source>
</reference>
<proteinExistence type="predicted"/>
<dbReference type="OrthoDB" id="6080146at2"/>
<dbReference type="HOGENOM" id="CLU_1850921_0_0_6"/>
<protein>
    <submittedName>
        <fullName evidence="1">Uncharacterized protein</fullName>
    </submittedName>
</protein>
<sequence length="138" mass="15524">MRRIIKPVLALLLLAGLVTVFLWRNASTPEPVDGLAVALDQDGDTRVMRVILHDADQRVRWQGKGDDYLVDVRRDGADVYHLIVVLVDERKRYRVNSTVRLEPGSRTVVANFGPETRVSQEGKVQISGGRRIVVELQP</sequence>
<dbReference type="PATRIC" id="fig|930169.3.peg.1465"/>
<accession>K0CBF5</accession>
<dbReference type="STRING" id="930169.B5T_01489"/>
<dbReference type="EMBL" id="CP003466">
    <property type="protein sequence ID" value="AFT69770.1"/>
    <property type="molecule type" value="Genomic_DNA"/>
</dbReference>
<name>K0CBF5_ALCDB</name>
<gene>
    <name evidence="1" type="ordered locus">B5T_01489</name>
</gene>